<dbReference type="OrthoDB" id="8535577at2"/>
<feature type="transmembrane region" description="Helical" evidence="2">
    <location>
        <begin position="133"/>
        <end position="156"/>
    </location>
</feature>
<reference evidence="3 4" key="1">
    <citation type="journal article" date="2019" name="Emerg. Microbes Infect.">
        <title>Comprehensive subspecies identification of 175 nontuberculous mycobacteria species based on 7547 genomic profiles.</title>
        <authorList>
            <person name="Matsumoto Y."/>
            <person name="Kinjo T."/>
            <person name="Motooka D."/>
            <person name="Nabeya D."/>
            <person name="Jung N."/>
            <person name="Uechi K."/>
            <person name="Horii T."/>
            <person name="Iida T."/>
            <person name="Fujita J."/>
            <person name="Nakamura S."/>
        </authorList>
    </citation>
    <scope>NUCLEOTIDE SEQUENCE [LARGE SCALE GENOMIC DNA]</scope>
    <source>
        <strain evidence="3 4">JCM 16017</strain>
    </source>
</reference>
<evidence type="ECO:0000256" key="2">
    <source>
        <dbReference type="SAM" id="Phobius"/>
    </source>
</evidence>
<organism evidence="3 4">
    <name type="scientific">Mycolicibacter senuensis</name>
    <dbReference type="NCBI Taxonomy" id="386913"/>
    <lineage>
        <taxon>Bacteria</taxon>
        <taxon>Bacillati</taxon>
        <taxon>Actinomycetota</taxon>
        <taxon>Actinomycetes</taxon>
        <taxon>Mycobacteriales</taxon>
        <taxon>Mycobacteriaceae</taxon>
        <taxon>Mycolicibacter</taxon>
    </lineage>
</organism>
<feature type="transmembrane region" description="Helical" evidence="2">
    <location>
        <begin position="63"/>
        <end position="84"/>
    </location>
</feature>
<keyword evidence="2" id="KW-1133">Transmembrane helix</keyword>
<accession>A0A7I9XKE1</accession>
<dbReference type="EMBL" id="BLKV01000001">
    <property type="protein sequence ID" value="GFG69837.1"/>
    <property type="molecule type" value="Genomic_DNA"/>
</dbReference>
<keyword evidence="4" id="KW-1185">Reference proteome</keyword>
<name>A0A7I9XKE1_9MYCO</name>
<gene>
    <name evidence="3" type="ORF">MSEN_15570</name>
</gene>
<dbReference type="AlphaFoldDB" id="A0A7I9XKE1"/>
<evidence type="ECO:0000256" key="1">
    <source>
        <dbReference type="SAM" id="MobiDB-lite"/>
    </source>
</evidence>
<evidence type="ECO:0008006" key="5">
    <source>
        <dbReference type="Google" id="ProtNLM"/>
    </source>
</evidence>
<proteinExistence type="predicted"/>
<evidence type="ECO:0000313" key="3">
    <source>
        <dbReference type="EMBL" id="GFG69837.1"/>
    </source>
</evidence>
<sequence>MLEWFRDDIIERGRLPLLSCLLAFLVTFLVTRSVVRYIRSNTDRVGAPRWWQPRNVHIGSKHIHHVVFGVLLVMVAGVTLVAAGPHGHEPAFSLAAIAFGIGAALVLDEYALILHLSDVYWEEDGRASVDAVFAATAVAGLLVLGFHPLAFLLSLWHDTSSPLIRAGVFAGLVTSLPLGVVVLLKGKVWTGLIGMFFFPLLVVGAIRLSRPHAPWARWRYLPRRERMRRALERERRLRRPVIQAKLWLQDAIAGRPQLPDERVVAAELDRDVRAASAPTQPIMIGRPRVPTGRTGSERPAYPGRSAPAGRSAPNRAVADASAATVPFSTPSPAHPLQRPGGPGR</sequence>
<keyword evidence="2" id="KW-0472">Membrane</keyword>
<comment type="caution">
    <text evidence="3">The sequence shown here is derived from an EMBL/GenBank/DDBJ whole genome shotgun (WGS) entry which is preliminary data.</text>
</comment>
<feature type="region of interest" description="Disordered" evidence="1">
    <location>
        <begin position="276"/>
        <end position="344"/>
    </location>
</feature>
<protein>
    <recommendedName>
        <fullName evidence="5">Integral membrane protein</fullName>
    </recommendedName>
</protein>
<dbReference type="Proteomes" id="UP000465263">
    <property type="component" value="Unassembled WGS sequence"/>
</dbReference>
<feature type="transmembrane region" description="Helical" evidence="2">
    <location>
        <begin position="15"/>
        <end position="35"/>
    </location>
</feature>
<evidence type="ECO:0000313" key="4">
    <source>
        <dbReference type="Proteomes" id="UP000465263"/>
    </source>
</evidence>
<feature type="transmembrane region" description="Helical" evidence="2">
    <location>
        <begin position="189"/>
        <end position="209"/>
    </location>
</feature>
<feature type="transmembrane region" description="Helical" evidence="2">
    <location>
        <begin position="91"/>
        <end position="113"/>
    </location>
</feature>
<feature type="transmembrane region" description="Helical" evidence="2">
    <location>
        <begin position="163"/>
        <end position="183"/>
    </location>
</feature>
<keyword evidence="2" id="KW-0812">Transmembrane</keyword>